<dbReference type="Gene3D" id="1.10.238.10">
    <property type="entry name" value="EF-hand"/>
    <property type="match status" value="1"/>
</dbReference>
<protein>
    <recommendedName>
        <fullName evidence="2">EF-hand domain-containing protein</fullName>
    </recommendedName>
</protein>
<feature type="signal peptide" evidence="1">
    <location>
        <begin position="1"/>
        <end position="26"/>
    </location>
</feature>
<evidence type="ECO:0000259" key="2">
    <source>
        <dbReference type="PROSITE" id="PS50222"/>
    </source>
</evidence>
<dbReference type="InterPro" id="IPR002048">
    <property type="entry name" value="EF_hand_dom"/>
</dbReference>
<comment type="caution">
    <text evidence="3">The sequence shown here is derived from an EMBL/GenBank/DDBJ whole genome shotgun (WGS) entry which is preliminary data.</text>
</comment>
<dbReference type="InterPro" id="IPR011992">
    <property type="entry name" value="EF-hand-dom_pair"/>
</dbReference>
<dbReference type="SUPFAM" id="SSF47473">
    <property type="entry name" value="EF-hand"/>
    <property type="match status" value="1"/>
</dbReference>
<organism evidence="3 4">
    <name type="scientific">Rhodanobacter lindaniclasticus</name>
    <dbReference type="NCBI Taxonomy" id="75310"/>
    <lineage>
        <taxon>Bacteria</taxon>
        <taxon>Pseudomonadati</taxon>
        <taxon>Pseudomonadota</taxon>
        <taxon>Gammaproteobacteria</taxon>
        <taxon>Lysobacterales</taxon>
        <taxon>Rhodanobacteraceae</taxon>
        <taxon>Rhodanobacter</taxon>
    </lineage>
</organism>
<keyword evidence="1" id="KW-0732">Signal</keyword>
<dbReference type="PROSITE" id="PS00018">
    <property type="entry name" value="EF_HAND_1"/>
    <property type="match status" value="1"/>
</dbReference>
<proteinExistence type="predicted"/>
<evidence type="ECO:0000313" key="4">
    <source>
        <dbReference type="Proteomes" id="UP000306317"/>
    </source>
</evidence>
<dbReference type="InterPro" id="IPR018247">
    <property type="entry name" value="EF_Hand_1_Ca_BS"/>
</dbReference>
<dbReference type="PROSITE" id="PS51257">
    <property type="entry name" value="PROKAR_LIPOPROTEIN"/>
    <property type="match status" value="1"/>
</dbReference>
<reference evidence="3 4" key="1">
    <citation type="submission" date="2017-02" db="EMBL/GenBank/DDBJ databases">
        <title>Whole genome sequencing of Rhodanobacter lindaniclasticus DSM 17932.</title>
        <authorList>
            <person name="Kumar S."/>
            <person name="Patil P."/>
            <person name="Patil P.B."/>
        </authorList>
    </citation>
    <scope>NUCLEOTIDE SEQUENCE [LARGE SCALE GENOMIC DNA]</scope>
    <source>
        <strain evidence="3 4">DSM 17932</strain>
    </source>
</reference>
<evidence type="ECO:0000313" key="3">
    <source>
        <dbReference type="EMBL" id="THD06910.1"/>
    </source>
</evidence>
<sequence>MKIIHPAVRILVPAVMLATLSLSACAGMGGDRSQRIAEKAQQRFAAADLDHDGSLGRAEASQGMPRLAQHFDEIDTDHDDRLSKAEIVVYLKQRRASR</sequence>
<name>A0A4S3KEJ0_9GAMM</name>
<keyword evidence="4" id="KW-1185">Reference proteome</keyword>
<evidence type="ECO:0000256" key="1">
    <source>
        <dbReference type="SAM" id="SignalP"/>
    </source>
</evidence>
<dbReference type="PROSITE" id="PS50222">
    <property type="entry name" value="EF_HAND_2"/>
    <property type="match status" value="1"/>
</dbReference>
<dbReference type="OrthoDB" id="5461251at2"/>
<accession>A0A4S3KEJ0</accession>
<dbReference type="AlphaFoldDB" id="A0A4S3KEJ0"/>
<feature type="domain" description="EF-hand" evidence="2">
    <location>
        <begin position="35"/>
        <end position="70"/>
    </location>
</feature>
<dbReference type="Proteomes" id="UP000306317">
    <property type="component" value="Unassembled WGS sequence"/>
</dbReference>
<feature type="chain" id="PRO_5020477472" description="EF-hand domain-containing protein" evidence="1">
    <location>
        <begin position="27"/>
        <end position="98"/>
    </location>
</feature>
<gene>
    <name evidence="3" type="ORF">B1991_11300</name>
</gene>
<dbReference type="RefSeq" id="WP_136258785.1">
    <property type="nucleotide sequence ID" value="NZ_MWIO01000030.1"/>
</dbReference>
<dbReference type="EMBL" id="MWIO01000030">
    <property type="protein sequence ID" value="THD06910.1"/>
    <property type="molecule type" value="Genomic_DNA"/>
</dbReference>
<dbReference type="GO" id="GO:0005509">
    <property type="term" value="F:calcium ion binding"/>
    <property type="evidence" value="ECO:0007669"/>
    <property type="project" value="InterPro"/>
</dbReference>